<organism evidence="2 3">
    <name type="scientific">Paraglomus brasilianum</name>
    <dbReference type="NCBI Taxonomy" id="144538"/>
    <lineage>
        <taxon>Eukaryota</taxon>
        <taxon>Fungi</taxon>
        <taxon>Fungi incertae sedis</taxon>
        <taxon>Mucoromycota</taxon>
        <taxon>Glomeromycotina</taxon>
        <taxon>Glomeromycetes</taxon>
        <taxon>Paraglomerales</taxon>
        <taxon>Paraglomeraceae</taxon>
        <taxon>Paraglomus</taxon>
    </lineage>
</organism>
<protein>
    <submittedName>
        <fullName evidence="2">139_t:CDS:1</fullName>
    </submittedName>
</protein>
<dbReference type="Proteomes" id="UP000789739">
    <property type="component" value="Unassembled WGS sequence"/>
</dbReference>
<dbReference type="AlphaFoldDB" id="A0A9N9CWJ5"/>
<dbReference type="EMBL" id="CAJVPI010001477">
    <property type="protein sequence ID" value="CAG8614671.1"/>
    <property type="molecule type" value="Genomic_DNA"/>
</dbReference>
<accession>A0A9N9CWJ5</accession>
<evidence type="ECO:0000313" key="2">
    <source>
        <dbReference type="EMBL" id="CAG8614671.1"/>
    </source>
</evidence>
<proteinExistence type="predicted"/>
<gene>
    <name evidence="2" type="ORF">PBRASI_LOCUS8365</name>
</gene>
<comment type="caution">
    <text evidence="2">The sequence shown here is derived from an EMBL/GenBank/DDBJ whole genome shotgun (WGS) entry which is preliminary data.</text>
</comment>
<reference evidence="2" key="1">
    <citation type="submission" date="2021-06" db="EMBL/GenBank/DDBJ databases">
        <authorList>
            <person name="Kallberg Y."/>
            <person name="Tangrot J."/>
            <person name="Rosling A."/>
        </authorList>
    </citation>
    <scope>NUCLEOTIDE SEQUENCE</scope>
    <source>
        <strain evidence="2">BR232B</strain>
    </source>
</reference>
<evidence type="ECO:0000256" key="1">
    <source>
        <dbReference type="SAM" id="MobiDB-lite"/>
    </source>
</evidence>
<keyword evidence="3" id="KW-1185">Reference proteome</keyword>
<evidence type="ECO:0000313" key="3">
    <source>
        <dbReference type="Proteomes" id="UP000789739"/>
    </source>
</evidence>
<feature type="region of interest" description="Disordered" evidence="1">
    <location>
        <begin position="19"/>
        <end position="51"/>
    </location>
</feature>
<name>A0A9N9CWJ5_9GLOM</name>
<sequence>MSKRIPAVYWAIQTVVSQKSQRKRIGMNGSKKDKPIAVGQSNDNDSNLDHE</sequence>